<evidence type="ECO:0000256" key="1">
    <source>
        <dbReference type="ARBA" id="ARBA00004651"/>
    </source>
</evidence>
<dbReference type="EMBL" id="BJOU01000019">
    <property type="protein sequence ID" value="GED99516.1"/>
    <property type="molecule type" value="Genomic_DNA"/>
</dbReference>
<dbReference type="PANTHER" id="PTHR33884">
    <property type="entry name" value="UPF0410 PROTEIN YMGE"/>
    <property type="match status" value="1"/>
</dbReference>
<evidence type="ECO:0000256" key="5">
    <source>
        <dbReference type="ARBA" id="ARBA00022989"/>
    </source>
</evidence>
<evidence type="ECO:0000313" key="8">
    <source>
        <dbReference type="EMBL" id="GED99516.1"/>
    </source>
</evidence>
<keyword evidence="5 7" id="KW-1133">Transmembrane helix</keyword>
<feature type="transmembrane region" description="Helical" evidence="7">
    <location>
        <begin position="32"/>
        <end position="53"/>
    </location>
</feature>
<comment type="similarity">
    <text evidence="2">Belongs to the UPF0410 family.</text>
</comment>
<evidence type="ECO:0000256" key="4">
    <source>
        <dbReference type="ARBA" id="ARBA00022692"/>
    </source>
</evidence>
<accession>A0A7I9V2R8</accession>
<organism evidence="8 9">
    <name type="scientific">Gordonia crocea</name>
    <dbReference type="NCBI Taxonomy" id="589162"/>
    <lineage>
        <taxon>Bacteria</taxon>
        <taxon>Bacillati</taxon>
        <taxon>Actinomycetota</taxon>
        <taxon>Actinomycetes</taxon>
        <taxon>Mycobacteriales</taxon>
        <taxon>Gordoniaceae</taxon>
        <taxon>Gordonia</taxon>
    </lineage>
</organism>
<evidence type="ECO:0000313" key="9">
    <source>
        <dbReference type="Proteomes" id="UP000444980"/>
    </source>
</evidence>
<keyword evidence="9" id="KW-1185">Reference proteome</keyword>
<dbReference type="InterPro" id="IPR007341">
    <property type="entry name" value="Transgly_assoc"/>
</dbReference>
<dbReference type="PANTHER" id="PTHR33884:SF3">
    <property type="entry name" value="UPF0410 PROTEIN YMGE"/>
    <property type="match status" value="1"/>
</dbReference>
<dbReference type="GO" id="GO:0005886">
    <property type="term" value="C:plasma membrane"/>
    <property type="evidence" value="ECO:0007669"/>
    <property type="project" value="UniProtKB-SubCell"/>
</dbReference>
<reference evidence="9" key="1">
    <citation type="submission" date="2019-06" db="EMBL/GenBank/DDBJ databases">
        <title>Gordonia isolated from sludge of a wastewater treatment plant.</title>
        <authorList>
            <person name="Tamura T."/>
            <person name="Aoyama K."/>
            <person name="Kang Y."/>
            <person name="Saito S."/>
            <person name="Akiyama N."/>
            <person name="Yazawa K."/>
            <person name="Gonoi T."/>
            <person name="Mikami Y."/>
        </authorList>
    </citation>
    <scope>NUCLEOTIDE SEQUENCE [LARGE SCALE GENOMIC DNA]</scope>
    <source>
        <strain evidence="9">NBRC 107697</strain>
    </source>
</reference>
<dbReference type="AlphaFoldDB" id="A0A7I9V2R8"/>
<comment type="subcellular location">
    <subcellularLocation>
        <location evidence="1">Cell membrane</location>
        <topology evidence="1">Multi-pass membrane protein</topology>
    </subcellularLocation>
</comment>
<name>A0A7I9V2R8_9ACTN</name>
<feature type="transmembrane region" description="Helical" evidence="7">
    <location>
        <begin position="6"/>
        <end position="25"/>
    </location>
</feature>
<protein>
    <submittedName>
        <fullName evidence="8">Membrane protein</fullName>
    </submittedName>
</protein>
<keyword evidence="4 7" id="KW-0812">Transmembrane</keyword>
<proteinExistence type="inferred from homology"/>
<evidence type="ECO:0000256" key="7">
    <source>
        <dbReference type="SAM" id="Phobius"/>
    </source>
</evidence>
<evidence type="ECO:0000256" key="2">
    <source>
        <dbReference type="ARBA" id="ARBA00011006"/>
    </source>
</evidence>
<feature type="transmembrane region" description="Helical" evidence="7">
    <location>
        <begin position="65"/>
        <end position="85"/>
    </location>
</feature>
<dbReference type="Proteomes" id="UP000444980">
    <property type="component" value="Unassembled WGS sequence"/>
</dbReference>
<keyword evidence="3" id="KW-1003">Cell membrane</keyword>
<comment type="caution">
    <text evidence="8">The sequence shown here is derived from an EMBL/GenBank/DDBJ whole genome shotgun (WGS) entry which is preliminary data.</text>
</comment>
<dbReference type="Pfam" id="PF04226">
    <property type="entry name" value="Transgly_assoc"/>
    <property type="match status" value="1"/>
</dbReference>
<keyword evidence="6 7" id="KW-0472">Membrane</keyword>
<sequence>MELSVGGIIGLIIFGAVIGILARVVMPGKQSVSVLVTVILGILGAVVGYWVAAKLGVADTAGIDWWRWIISIAAAVVLTVGYEAITSRSSS</sequence>
<evidence type="ECO:0000256" key="6">
    <source>
        <dbReference type="ARBA" id="ARBA00023136"/>
    </source>
</evidence>
<evidence type="ECO:0000256" key="3">
    <source>
        <dbReference type="ARBA" id="ARBA00022475"/>
    </source>
</evidence>
<gene>
    <name evidence="8" type="ORF">nbrc107697_35550</name>
</gene>